<keyword evidence="1 2" id="KW-0238">DNA-binding</keyword>
<dbReference type="PANTHER" id="PTHR30055">
    <property type="entry name" value="HTH-TYPE TRANSCRIPTIONAL REGULATOR RUTR"/>
    <property type="match status" value="1"/>
</dbReference>
<accession>A0ABS9QGT3</accession>
<dbReference type="Pfam" id="PF00440">
    <property type="entry name" value="TetR_N"/>
    <property type="match status" value="1"/>
</dbReference>
<dbReference type="RefSeq" id="WP_239366994.1">
    <property type="nucleotide sequence ID" value="NZ_JAKREW010000016.1"/>
</dbReference>
<proteinExistence type="predicted"/>
<dbReference type="InterPro" id="IPR001647">
    <property type="entry name" value="HTH_TetR"/>
</dbReference>
<evidence type="ECO:0000259" key="3">
    <source>
        <dbReference type="PROSITE" id="PS50977"/>
    </source>
</evidence>
<dbReference type="PANTHER" id="PTHR30055:SF239">
    <property type="entry name" value="TRANSCRIPTIONAL REGULATORY PROTEIN"/>
    <property type="match status" value="1"/>
</dbReference>
<dbReference type="Gene3D" id="1.10.357.10">
    <property type="entry name" value="Tetracycline Repressor, domain 2"/>
    <property type="match status" value="1"/>
</dbReference>
<organism evidence="4 5">
    <name type="scientific">Mesorhizobium retamae</name>
    <dbReference type="NCBI Taxonomy" id="2912854"/>
    <lineage>
        <taxon>Bacteria</taxon>
        <taxon>Pseudomonadati</taxon>
        <taxon>Pseudomonadota</taxon>
        <taxon>Alphaproteobacteria</taxon>
        <taxon>Hyphomicrobiales</taxon>
        <taxon>Phyllobacteriaceae</taxon>
        <taxon>Mesorhizobium</taxon>
    </lineage>
</organism>
<reference evidence="4 5" key="1">
    <citation type="submission" date="2022-02" db="EMBL/GenBank/DDBJ databases">
        <title>Draft genome sequence of Mezorhizobium retamae strain IRAMC:0171 isolated from Retama raetam nodules.</title>
        <authorList>
            <person name="Bengaied R."/>
            <person name="Sbissi I."/>
            <person name="Huber K."/>
            <person name="Ghodbane F."/>
            <person name="Nouioui I."/>
            <person name="Tarhouni M."/>
            <person name="Gtari M."/>
        </authorList>
    </citation>
    <scope>NUCLEOTIDE SEQUENCE [LARGE SCALE GENOMIC DNA]</scope>
    <source>
        <strain evidence="4 5">IRAMC:0171</strain>
    </source>
</reference>
<evidence type="ECO:0000256" key="2">
    <source>
        <dbReference type="PROSITE-ProRule" id="PRU00335"/>
    </source>
</evidence>
<keyword evidence="5" id="KW-1185">Reference proteome</keyword>
<feature type="domain" description="HTH tetR-type" evidence="3">
    <location>
        <begin position="10"/>
        <end position="70"/>
    </location>
</feature>
<protein>
    <submittedName>
        <fullName evidence="4">TetR/AcrR family transcriptional regulator</fullName>
    </submittedName>
</protein>
<dbReference type="PROSITE" id="PS50977">
    <property type="entry name" value="HTH_TETR_2"/>
    <property type="match status" value="1"/>
</dbReference>
<dbReference type="SUPFAM" id="SSF46689">
    <property type="entry name" value="Homeodomain-like"/>
    <property type="match status" value="1"/>
</dbReference>
<sequence length="190" mass="20324">MSKQKTATKDLSSQDWLVAAVAALAGGGVEAVKVEPLAKKLGVSKGSFYWHFKDRAQLLAAILDFWAADFTQQLIDNAAGLATPKERLRHLAGQALIKTALGIDSARAEAAMQAWAATDPRVGARLCTIDAARVGYLETELLDSGLTVSKARTGAKVLYLALLGLYTARGYNQDLADDDAYLALVDMILE</sequence>
<gene>
    <name evidence="4" type="ORF">L4923_16505</name>
</gene>
<dbReference type="InterPro" id="IPR050109">
    <property type="entry name" value="HTH-type_TetR-like_transc_reg"/>
</dbReference>
<dbReference type="Proteomes" id="UP001201701">
    <property type="component" value="Unassembled WGS sequence"/>
</dbReference>
<comment type="caution">
    <text evidence="4">The sequence shown here is derived from an EMBL/GenBank/DDBJ whole genome shotgun (WGS) entry which is preliminary data.</text>
</comment>
<evidence type="ECO:0000256" key="1">
    <source>
        <dbReference type="ARBA" id="ARBA00023125"/>
    </source>
</evidence>
<name>A0ABS9QGT3_9HYPH</name>
<feature type="DNA-binding region" description="H-T-H motif" evidence="2">
    <location>
        <begin position="33"/>
        <end position="52"/>
    </location>
</feature>
<dbReference type="InterPro" id="IPR009057">
    <property type="entry name" value="Homeodomain-like_sf"/>
</dbReference>
<evidence type="ECO:0000313" key="5">
    <source>
        <dbReference type="Proteomes" id="UP001201701"/>
    </source>
</evidence>
<dbReference type="EMBL" id="JAKREW010000016">
    <property type="protein sequence ID" value="MCG7506630.1"/>
    <property type="molecule type" value="Genomic_DNA"/>
</dbReference>
<evidence type="ECO:0000313" key="4">
    <source>
        <dbReference type="EMBL" id="MCG7506630.1"/>
    </source>
</evidence>